<accession>A0A261TAJ6</accession>
<protein>
    <recommendedName>
        <fullName evidence="3">Dodecin flavoprotein</fullName>
    </recommendedName>
</protein>
<evidence type="ECO:0000313" key="2">
    <source>
        <dbReference type="Proteomes" id="UP000216913"/>
    </source>
</evidence>
<organism evidence="1 2">
    <name type="scientific">Bordetella genomosp. 5</name>
    <dbReference type="NCBI Taxonomy" id="1395608"/>
    <lineage>
        <taxon>Bacteria</taxon>
        <taxon>Pseudomonadati</taxon>
        <taxon>Pseudomonadota</taxon>
        <taxon>Betaproteobacteria</taxon>
        <taxon>Burkholderiales</taxon>
        <taxon>Alcaligenaceae</taxon>
        <taxon>Bordetella</taxon>
    </lineage>
</organism>
<dbReference type="EMBL" id="NEVP01000011">
    <property type="protein sequence ID" value="OZI46619.1"/>
    <property type="molecule type" value="Genomic_DNA"/>
</dbReference>
<dbReference type="InterPro" id="IPR025543">
    <property type="entry name" value="Dodecin-like"/>
</dbReference>
<dbReference type="InterPro" id="IPR050049">
    <property type="entry name" value="Dodecin_bact"/>
</dbReference>
<comment type="caution">
    <text evidence="1">The sequence shown here is derived from an EMBL/GenBank/DDBJ whole genome shotgun (WGS) entry which is preliminary data.</text>
</comment>
<dbReference type="RefSeq" id="WP_094802412.1">
    <property type="nucleotide sequence ID" value="NZ_NEVN01000009.1"/>
</dbReference>
<dbReference type="Proteomes" id="UP000216913">
    <property type="component" value="Unassembled WGS sequence"/>
</dbReference>
<sequence>MSHVYKQIELVGSSAVSSDDAIERAIERASSTLRNLDWFEVTEVRGHIKDGKIAHWQVGLKVGMRLEEDD</sequence>
<dbReference type="SUPFAM" id="SSF89807">
    <property type="entry name" value="Dodecin-like"/>
    <property type="match status" value="1"/>
</dbReference>
<gene>
    <name evidence="1" type="ORF">CAL25_18145</name>
</gene>
<dbReference type="OrthoDB" id="9805889at2"/>
<dbReference type="PANTHER" id="PTHR39324:SF1">
    <property type="entry name" value="CALCIUM DODECIN"/>
    <property type="match status" value="1"/>
</dbReference>
<evidence type="ECO:0008006" key="3">
    <source>
        <dbReference type="Google" id="ProtNLM"/>
    </source>
</evidence>
<dbReference type="InterPro" id="IPR036694">
    <property type="entry name" value="Dodecin-like_sf"/>
</dbReference>
<name>A0A261TAJ6_9BORD</name>
<keyword evidence="2" id="KW-1185">Reference proteome</keyword>
<dbReference type="Pfam" id="PF07311">
    <property type="entry name" value="Dodecin"/>
    <property type="match status" value="1"/>
</dbReference>
<proteinExistence type="predicted"/>
<evidence type="ECO:0000313" key="1">
    <source>
        <dbReference type="EMBL" id="OZI46619.1"/>
    </source>
</evidence>
<reference evidence="1 2" key="1">
    <citation type="submission" date="2017-05" db="EMBL/GenBank/DDBJ databases">
        <title>Complete and WGS of Bordetella genogroups.</title>
        <authorList>
            <person name="Spilker T."/>
            <person name="LiPuma J."/>
        </authorList>
    </citation>
    <scope>NUCLEOTIDE SEQUENCE [LARGE SCALE GENOMIC DNA]</scope>
    <source>
        <strain evidence="1 2">AU10456</strain>
    </source>
</reference>
<dbReference type="NCBIfam" id="NF043052">
    <property type="entry name" value="DodecBact"/>
    <property type="match status" value="1"/>
</dbReference>
<dbReference type="InterPro" id="IPR009923">
    <property type="entry name" value="Dodecin"/>
</dbReference>
<dbReference type="PANTHER" id="PTHR39324">
    <property type="entry name" value="CALCIUM DODECIN"/>
    <property type="match status" value="1"/>
</dbReference>
<dbReference type="AlphaFoldDB" id="A0A261TAJ6"/>
<dbReference type="Gene3D" id="3.30.1660.10">
    <property type="entry name" value="Flavin-binding protein dodecin"/>
    <property type="match status" value="1"/>
</dbReference>